<protein>
    <recommendedName>
        <fullName evidence="7">Nudix hydrolase domain-containing protein</fullName>
    </recommendedName>
</protein>
<dbReference type="CDD" id="cd03426">
    <property type="entry name" value="NUDIX_CoAse_Nudt7"/>
    <property type="match status" value="1"/>
</dbReference>
<dbReference type="EMBL" id="UINC01011053">
    <property type="protein sequence ID" value="SVA48936.1"/>
    <property type="molecule type" value="Genomic_DNA"/>
</dbReference>
<name>A0A381W8P7_9ZZZZ</name>
<dbReference type="GO" id="GO:0010945">
    <property type="term" value="F:coenzyme A diphosphatase activity"/>
    <property type="evidence" value="ECO:0007669"/>
    <property type="project" value="InterPro"/>
</dbReference>
<sequence>MNFQRFITQLKITINNDLPGEESHQKMRVIYDQSIELPFSKINSTPAAVLILLYLADNEIYFFLTKRTDELKHHKGQISLPGGTQEGNEKLIDTALRETQEEIGINKTSISIIGTITPLFVPVTGFMIYPFIGYSLNKLNPKPDPVEVATIFSVNISDLLNKENRTTEQRNIRGYDVQVPYFKLNDYQVWGATSMILSEFRDLIKSINEK</sequence>
<keyword evidence="4" id="KW-0378">Hydrolase</keyword>
<organism evidence="8">
    <name type="scientific">marine metagenome</name>
    <dbReference type="NCBI Taxonomy" id="408172"/>
    <lineage>
        <taxon>unclassified sequences</taxon>
        <taxon>metagenomes</taxon>
        <taxon>ecological metagenomes</taxon>
    </lineage>
</organism>
<dbReference type="Pfam" id="PF00293">
    <property type="entry name" value="NUDIX"/>
    <property type="match status" value="1"/>
</dbReference>
<dbReference type="InterPro" id="IPR020084">
    <property type="entry name" value="NUDIX_hydrolase_CS"/>
</dbReference>
<dbReference type="GO" id="GO:0046872">
    <property type="term" value="F:metal ion binding"/>
    <property type="evidence" value="ECO:0007669"/>
    <property type="project" value="UniProtKB-KW"/>
</dbReference>
<feature type="domain" description="Nudix hydrolase" evidence="7">
    <location>
        <begin position="44"/>
        <end position="176"/>
    </location>
</feature>
<evidence type="ECO:0000256" key="2">
    <source>
        <dbReference type="ARBA" id="ARBA00001946"/>
    </source>
</evidence>
<evidence type="ECO:0000313" key="8">
    <source>
        <dbReference type="EMBL" id="SVA48936.1"/>
    </source>
</evidence>
<keyword evidence="3" id="KW-0479">Metal-binding</keyword>
<evidence type="ECO:0000256" key="3">
    <source>
        <dbReference type="ARBA" id="ARBA00022723"/>
    </source>
</evidence>
<dbReference type="Gene3D" id="3.90.79.10">
    <property type="entry name" value="Nucleoside Triphosphate Pyrophosphohydrolase"/>
    <property type="match status" value="1"/>
</dbReference>
<dbReference type="SUPFAM" id="SSF55811">
    <property type="entry name" value="Nudix"/>
    <property type="match status" value="1"/>
</dbReference>
<dbReference type="PANTHER" id="PTHR12992">
    <property type="entry name" value="NUDIX HYDROLASE"/>
    <property type="match status" value="1"/>
</dbReference>
<evidence type="ECO:0000256" key="1">
    <source>
        <dbReference type="ARBA" id="ARBA00001936"/>
    </source>
</evidence>
<evidence type="ECO:0000256" key="5">
    <source>
        <dbReference type="ARBA" id="ARBA00022842"/>
    </source>
</evidence>
<dbReference type="InterPro" id="IPR000086">
    <property type="entry name" value="NUDIX_hydrolase_dom"/>
</dbReference>
<accession>A0A381W8P7</accession>
<evidence type="ECO:0000256" key="6">
    <source>
        <dbReference type="ARBA" id="ARBA00023211"/>
    </source>
</evidence>
<evidence type="ECO:0000256" key="4">
    <source>
        <dbReference type="ARBA" id="ARBA00022801"/>
    </source>
</evidence>
<evidence type="ECO:0000259" key="7">
    <source>
        <dbReference type="PROSITE" id="PS51462"/>
    </source>
</evidence>
<gene>
    <name evidence="8" type="ORF">METZ01_LOCUS101790</name>
</gene>
<dbReference type="PROSITE" id="PS00893">
    <property type="entry name" value="NUDIX_BOX"/>
    <property type="match status" value="1"/>
</dbReference>
<keyword evidence="5" id="KW-0460">Magnesium</keyword>
<comment type="cofactor">
    <cofactor evidence="1">
        <name>Mn(2+)</name>
        <dbReference type="ChEBI" id="CHEBI:29035"/>
    </cofactor>
</comment>
<proteinExistence type="predicted"/>
<keyword evidence="6" id="KW-0464">Manganese</keyword>
<comment type="cofactor">
    <cofactor evidence="2">
        <name>Mg(2+)</name>
        <dbReference type="ChEBI" id="CHEBI:18420"/>
    </cofactor>
</comment>
<dbReference type="InterPro" id="IPR045121">
    <property type="entry name" value="CoAse"/>
</dbReference>
<dbReference type="InterPro" id="IPR015797">
    <property type="entry name" value="NUDIX_hydrolase-like_dom_sf"/>
</dbReference>
<dbReference type="PANTHER" id="PTHR12992:SF11">
    <property type="entry name" value="MITOCHONDRIAL COENZYME A DIPHOSPHATASE NUDT8"/>
    <property type="match status" value="1"/>
</dbReference>
<reference evidence="8" key="1">
    <citation type="submission" date="2018-05" db="EMBL/GenBank/DDBJ databases">
        <authorList>
            <person name="Lanie J.A."/>
            <person name="Ng W.-L."/>
            <person name="Kazmierczak K.M."/>
            <person name="Andrzejewski T.M."/>
            <person name="Davidsen T.M."/>
            <person name="Wayne K.J."/>
            <person name="Tettelin H."/>
            <person name="Glass J.I."/>
            <person name="Rusch D."/>
            <person name="Podicherti R."/>
            <person name="Tsui H.-C.T."/>
            <person name="Winkler M.E."/>
        </authorList>
    </citation>
    <scope>NUCLEOTIDE SEQUENCE</scope>
</reference>
<dbReference type="AlphaFoldDB" id="A0A381W8P7"/>
<dbReference type="PROSITE" id="PS51462">
    <property type="entry name" value="NUDIX"/>
    <property type="match status" value="1"/>
</dbReference>